<dbReference type="AlphaFoldDB" id="A0A0F9W073"/>
<protein>
    <submittedName>
        <fullName evidence="1">Uncharacterized protein</fullName>
    </submittedName>
</protein>
<reference evidence="1" key="1">
    <citation type="journal article" date="2015" name="Nature">
        <title>Complex archaea that bridge the gap between prokaryotes and eukaryotes.</title>
        <authorList>
            <person name="Spang A."/>
            <person name="Saw J.H."/>
            <person name="Jorgensen S.L."/>
            <person name="Zaremba-Niedzwiedzka K."/>
            <person name="Martijn J."/>
            <person name="Lind A.E."/>
            <person name="van Eijk R."/>
            <person name="Schleper C."/>
            <person name="Guy L."/>
            <person name="Ettema T.J."/>
        </authorList>
    </citation>
    <scope>NUCLEOTIDE SEQUENCE</scope>
</reference>
<organism evidence="1">
    <name type="scientific">marine sediment metagenome</name>
    <dbReference type="NCBI Taxonomy" id="412755"/>
    <lineage>
        <taxon>unclassified sequences</taxon>
        <taxon>metagenomes</taxon>
        <taxon>ecological metagenomes</taxon>
    </lineage>
</organism>
<dbReference type="EMBL" id="LAZR01000383">
    <property type="protein sequence ID" value="KKN71448.1"/>
    <property type="molecule type" value="Genomic_DNA"/>
</dbReference>
<name>A0A0F9W073_9ZZZZ</name>
<accession>A0A0F9W073</accession>
<evidence type="ECO:0000313" key="1">
    <source>
        <dbReference type="EMBL" id="KKN71448.1"/>
    </source>
</evidence>
<comment type="caution">
    <text evidence="1">The sequence shown here is derived from an EMBL/GenBank/DDBJ whole genome shotgun (WGS) entry which is preliminary data.</text>
</comment>
<proteinExistence type="predicted"/>
<sequence>MELVKEKAVVVEEWCPKCGGNIIRDFDPVFGWYPECLQCGRPLRQEIEQPDPRLGGKK</sequence>
<gene>
    <name evidence="1" type="ORF">LCGC14_0420270</name>
</gene>